<sequence>MTIGRGRSMRELIASGERSFSFEFLPPKTDAGEEQLWSAVQALEPFAPTFVSVTYGAGGSSRDTTVRITSRIARETSLTPVAHLTCVGHTRAELDGILDEYAAAGVRHLMLLRGDPPEGPRAEWTPTPGGPEYALELVEMAAARGDFRIGVAAFPERHPRSPSLDHDADVLAAKARAGAEFAVTQMFFRADDYVSLVERVRERGVEMPILPGIMPILNLDAIRRQGELIGTDVPPEIVARIGAHEGDPVSMRAEGIALAAELCTELLDRGAPGLHFYTLNRSKATLEIFEKLSVTP</sequence>
<name>A0A930UYY0_9ACTN</name>
<evidence type="ECO:0000256" key="4">
    <source>
        <dbReference type="ARBA" id="ARBA00022605"/>
    </source>
</evidence>
<proteinExistence type="inferred from homology"/>
<dbReference type="EMBL" id="JADIVZ010000001">
    <property type="protein sequence ID" value="MBF4160590.1"/>
    <property type="molecule type" value="Genomic_DNA"/>
</dbReference>
<reference evidence="13" key="1">
    <citation type="submission" date="2020-11" db="EMBL/GenBank/DDBJ databases">
        <title>Nocardioides sp. CBS4Y-1, whole genome shotgun sequence.</title>
        <authorList>
            <person name="Tuo L."/>
        </authorList>
    </citation>
    <scope>NUCLEOTIDE SEQUENCE</scope>
    <source>
        <strain evidence="13">CBS4Y-1</strain>
    </source>
</reference>
<evidence type="ECO:0000313" key="14">
    <source>
        <dbReference type="Proteomes" id="UP000656804"/>
    </source>
</evidence>
<comment type="cofactor">
    <cofactor evidence="1 12">
        <name>FAD</name>
        <dbReference type="ChEBI" id="CHEBI:57692"/>
    </cofactor>
</comment>
<dbReference type="InterPro" id="IPR004620">
    <property type="entry name" value="MTHF_reductase_bac"/>
</dbReference>
<dbReference type="GO" id="GO:0005829">
    <property type="term" value="C:cytosol"/>
    <property type="evidence" value="ECO:0007669"/>
    <property type="project" value="InterPro"/>
</dbReference>
<evidence type="ECO:0000256" key="9">
    <source>
        <dbReference type="ARBA" id="ARBA00023167"/>
    </source>
</evidence>
<evidence type="ECO:0000256" key="1">
    <source>
        <dbReference type="ARBA" id="ARBA00001974"/>
    </source>
</evidence>
<comment type="pathway">
    <text evidence="2 12">One-carbon metabolism; tetrahydrofolate interconversion.</text>
</comment>
<comment type="catalytic activity">
    <reaction evidence="11">
        <text>(6S)-5-methyl-5,6,7,8-tetrahydrofolate + NAD(+) = (6R)-5,10-methylene-5,6,7,8-tetrahydrofolate + NADH + H(+)</text>
        <dbReference type="Rhea" id="RHEA:19821"/>
        <dbReference type="ChEBI" id="CHEBI:15378"/>
        <dbReference type="ChEBI" id="CHEBI:15636"/>
        <dbReference type="ChEBI" id="CHEBI:18608"/>
        <dbReference type="ChEBI" id="CHEBI:57540"/>
        <dbReference type="ChEBI" id="CHEBI:57945"/>
        <dbReference type="EC" id="1.5.1.54"/>
    </reaction>
    <physiologicalReaction direction="right-to-left" evidence="11">
        <dbReference type="Rhea" id="RHEA:19823"/>
    </physiologicalReaction>
</comment>
<dbReference type="SUPFAM" id="SSF51730">
    <property type="entry name" value="FAD-linked oxidoreductase"/>
    <property type="match status" value="1"/>
</dbReference>
<comment type="similarity">
    <text evidence="3 12">Belongs to the methylenetetrahydrofolate reductase family.</text>
</comment>
<gene>
    <name evidence="13" type="primary">metF</name>
    <name evidence="13" type="ORF">ISG29_02740</name>
</gene>
<evidence type="ECO:0000256" key="7">
    <source>
        <dbReference type="ARBA" id="ARBA00023002"/>
    </source>
</evidence>
<protein>
    <recommendedName>
        <fullName evidence="12">Methylenetetrahydrofolate reductase</fullName>
        <ecNumber evidence="12">1.5.1.54</ecNumber>
    </recommendedName>
</protein>
<keyword evidence="6 12" id="KW-0274">FAD</keyword>
<dbReference type="GO" id="GO:0071949">
    <property type="term" value="F:FAD binding"/>
    <property type="evidence" value="ECO:0007669"/>
    <property type="project" value="TreeGrafter"/>
</dbReference>
<dbReference type="PANTHER" id="PTHR45754:SF3">
    <property type="entry name" value="METHYLENETETRAHYDROFOLATE REDUCTASE (NADPH)"/>
    <property type="match status" value="1"/>
</dbReference>
<keyword evidence="4" id="KW-0028">Amino-acid biosynthesis</keyword>
<keyword evidence="5 12" id="KW-0285">Flavoprotein</keyword>
<dbReference type="CDD" id="cd00537">
    <property type="entry name" value="MTHFR"/>
    <property type="match status" value="1"/>
</dbReference>
<evidence type="ECO:0000256" key="6">
    <source>
        <dbReference type="ARBA" id="ARBA00022827"/>
    </source>
</evidence>
<dbReference type="GO" id="GO:0035999">
    <property type="term" value="P:tetrahydrofolate interconversion"/>
    <property type="evidence" value="ECO:0007669"/>
    <property type="project" value="TreeGrafter"/>
</dbReference>
<keyword evidence="7 12" id="KW-0560">Oxidoreductase</keyword>
<evidence type="ECO:0000256" key="2">
    <source>
        <dbReference type="ARBA" id="ARBA00004777"/>
    </source>
</evidence>
<dbReference type="InterPro" id="IPR003171">
    <property type="entry name" value="Mehydrof_redctse-like"/>
</dbReference>
<dbReference type="Proteomes" id="UP000656804">
    <property type="component" value="Unassembled WGS sequence"/>
</dbReference>
<keyword evidence="9" id="KW-0486">Methionine biosynthesis</keyword>
<keyword evidence="14" id="KW-1185">Reference proteome</keyword>
<organism evidence="13 14">
    <name type="scientific">Nocardioides acrostichi</name>
    <dbReference type="NCBI Taxonomy" id="2784339"/>
    <lineage>
        <taxon>Bacteria</taxon>
        <taxon>Bacillati</taxon>
        <taxon>Actinomycetota</taxon>
        <taxon>Actinomycetes</taxon>
        <taxon>Propionibacteriales</taxon>
        <taxon>Nocardioidaceae</taxon>
        <taxon>Nocardioides</taxon>
    </lineage>
</organism>
<dbReference type="EC" id="1.5.1.54" evidence="12"/>
<dbReference type="InterPro" id="IPR029041">
    <property type="entry name" value="FAD-linked_oxidoreductase-like"/>
</dbReference>
<comment type="caution">
    <text evidence="13">The sequence shown here is derived from an EMBL/GenBank/DDBJ whole genome shotgun (WGS) entry which is preliminary data.</text>
</comment>
<evidence type="ECO:0000256" key="11">
    <source>
        <dbReference type="ARBA" id="ARBA00048628"/>
    </source>
</evidence>
<keyword evidence="8" id="KW-0520">NAD</keyword>
<dbReference type="GO" id="GO:0106312">
    <property type="term" value="F:methylenetetrahydrofolate reductase (NADH) activity"/>
    <property type="evidence" value="ECO:0007669"/>
    <property type="project" value="UniProtKB-EC"/>
</dbReference>
<evidence type="ECO:0000313" key="13">
    <source>
        <dbReference type="EMBL" id="MBF4160590.1"/>
    </source>
</evidence>
<dbReference type="AlphaFoldDB" id="A0A930UYY0"/>
<accession>A0A930UYY0</accession>
<dbReference type="Gene3D" id="3.20.20.220">
    <property type="match status" value="1"/>
</dbReference>
<dbReference type="PANTHER" id="PTHR45754">
    <property type="entry name" value="METHYLENETETRAHYDROFOLATE REDUCTASE"/>
    <property type="match status" value="1"/>
</dbReference>
<evidence type="ECO:0000256" key="3">
    <source>
        <dbReference type="ARBA" id="ARBA00006743"/>
    </source>
</evidence>
<dbReference type="RefSeq" id="WP_194501799.1">
    <property type="nucleotide sequence ID" value="NZ_JADIVZ010000001.1"/>
</dbReference>
<evidence type="ECO:0000256" key="12">
    <source>
        <dbReference type="RuleBase" id="RU003862"/>
    </source>
</evidence>
<evidence type="ECO:0000256" key="8">
    <source>
        <dbReference type="ARBA" id="ARBA00023027"/>
    </source>
</evidence>
<dbReference type="NCBIfam" id="TIGR00676">
    <property type="entry name" value="fadh2"/>
    <property type="match status" value="1"/>
</dbReference>
<dbReference type="Pfam" id="PF02219">
    <property type="entry name" value="MTHFR"/>
    <property type="match status" value="1"/>
</dbReference>
<dbReference type="GO" id="GO:0009086">
    <property type="term" value="P:methionine biosynthetic process"/>
    <property type="evidence" value="ECO:0007669"/>
    <property type="project" value="UniProtKB-KW"/>
</dbReference>
<evidence type="ECO:0000256" key="10">
    <source>
        <dbReference type="ARBA" id="ARBA00034478"/>
    </source>
</evidence>
<evidence type="ECO:0000256" key="5">
    <source>
        <dbReference type="ARBA" id="ARBA00022630"/>
    </source>
</evidence>
<comment type="pathway">
    <text evidence="10">Amino-acid biosynthesis; L-methionine biosynthesis via de novo pathway.</text>
</comment>